<dbReference type="FunFam" id="1.10.10.10:FF:000479">
    <property type="entry name" value="Predicted protein"/>
    <property type="match status" value="2"/>
</dbReference>
<dbReference type="InterPro" id="IPR037103">
    <property type="entry name" value="Tubulin/FtsZ-like_C"/>
</dbReference>
<dbReference type="GO" id="GO:0003700">
    <property type="term" value="F:DNA-binding transcription factor activity"/>
    <property type="evidence" value="ECO:0007669"/>
    <property type="project" value="InterPro"/>
</dbReference>
<dbReference type="Pfam" id="PF00447">
    <property type="entry name" value="HSF_DNA-bind"/>
    <property type="match status" value="2"/>
</dbReference>
<proteinExistence type="inferred from homology"/>
<keyword evidence="3" id="KW-0238">DNA-binding</keyword>
<dbReference type="Gene3D" id="1.10.10.10">
    <property type="entry name" value="Winged helix-like DNA-binding domain superfamily/Winged helix DNA-binding domain"/>
    <property type="match status" value="2"/>
</dbReference>
<evidence type="ECO:0000256" key="7">
    <source>
        <dbReference type="SAM" id="MobiDB-lite"/>
    </source>
</evidence>
<dbReference type="PRINTS" id="PR00056">
    <property type="entry name" value="HSFDOMAIN"/>
</dbReference>
<dbReference type="Pfam" id="PF09585">
    <property type="entry name" value="Lin0512_fam"/>
    <property type="match status" value="1"/>
</dbReference>
<feature type="domain" description="HSF-type DNA-binding" evidence="8">
    <location>
        <begin position="543"/>
        <end position="641"/>
    </location>
</feature>
<dbReference type="SUPFAM" id="SSF46785">
    <property type="entry name" value="Winged helix' DNA-binding domain"/>
    <property type="match status" value="2"/>
</dbReference>
<evidence type="ECO:0000259" key="8">
    <source>
        <dbReference type="SMART" id="SM00415"/>
    </source>
</evidence>
<dbReference type="GO" id="GO:0043565">
    <property type="term" value="F:sequence-specific DNA binding"/>
    <property type="evidence" value="ECO:0007669"/>
    <property type="project" value="InterPro"/>
</dbReference>
<keyword evidence="5" id="KW-0539">Nucleus</keyword>
<keyword evidence="10" id="KW-1185">Reference proteome</keyword>
<reference evidence="9 10" key="1">
    <citation type="journal article" date="2015" name="Plant Cell">
        <title>Oil accumulation by the oleaginous diatom Fistulifera solaris as revealed by the genome and transcriptome.</title>
        <authorList>
            <person name="Tanaka T."/>
            <person name="Maeda Y."/>
            <person name="Veluchamy A."/>
            <person name="Tanaka M."/>
            <person name="Abida H."/>
            <person name="Marechal E."/>
            <person name="Bowler C."/>
            <person name="Muto M."/>
            <person name="Sunaga Y."/>
            <person name="Tanaka M."/>
            <person name="Yoshino T."/>
            <person name="Taniguchi T."/>
            <person name="Fukuda Y."/>
            <person name="Nemoto M."/>
            <person name="Matsumoto M."/>
            <person name="Wong P.S."/>
            <person name="Aburatani S."/>
            <person name="Fujibuchi W."/>
        </authorList>
    </citation>
    <scope>NUCLEOTIDE SEQUENCE [LARGE SCALE GENOMIC DNA]</scope>
    <source>
        <strain evidence="9 10">JPCC DA0580</strain>
    </source>
</reference>
<evidence type="ECO:0000256" key="3">
    <source>
        <dbReference type="ARBA" id="ARBA00023125"/>
    </source>
</evidence>
<evidence type="ECO:0000313" key="10">
    <source>
        <dbReference type="Proteomes" id="UP000198406"/>
    </source>
</evidence>
<sequence length="703" mass="77093">MSSMLQTTTTNLINATAPPCRLVEDEADQRARVLAAALTEATGIPLEARNGTINLRGPATTEAFLPPPINNENAVLMTTIGLGIDPFFGSTSMTATVAAVKAVRDAMERTILRFPSDNANLRLHVQLGVPARFPQQTTPMHVDIQQIIPMLPSFVPLLPVEVVVGGLLSGLTTSPQNMTCTVVACISLRRITSVLEVRSSPNLVSLPTQRKSPTPARVEADKPVHICAASMEAAEVLSGSLSQTRKENSGKRNNIDVLAHIGAELHEEEPKAQPEAEDAAGNCSFKKLPPGMTSKKNKRLFVKHSYRDYSHEHPLPDELDLMDAGNTRTVNAAFPLKLHETLSLIEKDGNDHIVGWLPHGRSFKIHQQKEFVEMILPQYFVMTKKSSFLRQLNLYGFNRLSGSGADQGSYYHEKFLRGMKFLCRRIHRQKVNGNGIRAAGNPEGEPNLGIFPSCPLKLSERQLNSEQTNGMQLPLSSPPVVAAQGSGSLTSLAAYTSVYLATQKQNEVMGVTEIDRIYEDQSSAGDSGLSEAAKSTQPPASFISASFPLKLHCILDKLESEGSNDIISWLPHGRAFLVSNVDRFVEELMPQYFHMSKYASFQRQLHMYHFQRITTGRDKGAYHHPSFLRGSSDLCLSMTRTRINGKGTRRPGNPEGEPDFYEMDAMPAVPPGSIVEFPTESPEPADSVAKKRVRVSSCGSESS</sequence>
<evidence type="ECO:0000256" key="1">
    <source>
        <dbReference type="ARBA" id="ARBA00004123"/>
    </source>
</evidence>
<evidence type="ECO:0000256" key="6">
    <source>
        <dbReference type="RuleBase" id="RU004020"/>
    </source>
</evidence>
<dbReference type="OrthoDB" id="45998at2759"/>
<evidence type="ECO:0000256" key="4">
    <source>
        <dbReference type="ARBA" id="ARBA00023134"/>
    </source>
</evidence>
<keyword evidence="2" id="KW-0547">Nucleotide-binding</keyword>
<comment type="caution">
    <text evidence="9">The sequence shown here is derived from an EMBL/GenBank/DDBJ whole genome shotgun (WGS) entry which is preliminary data.</text>
</comment>
<feature type="region of interest" description="Disordered" evidence="7">
    <location>
        <begin position="643"/>
        <end position="703"/>
    </location>
</feature>
<dbReference type="AlphaFoldDB" id="A0A1Z5JL43"/>
<organism evidence="9 10">
    <name type="scientific">Fistulifera solaris</name>
    <name type="common">Oleaginous diatom</name>
    <dbReference type="NCBI Taxonomy" id="1519565"/>
    <lineage>
        <taxon>Eukaryota</taxon>
        <taxon>Sar</taxon>
        <taxon>Stramenopiles</taxon>
        <taxon>Ochrophyta</taxon>
        <taxon>Bacillariophyta</taxon>
        <taxon>Bacillariophyceae</taxon>
        <taxon>Bacillariophycidae</taxon>
        <taxon>Naviculales</taxon>
        <taxon>Naviculaceae</taxon>
        <taxon>Fistulifera</taxon>
    </lineage>
</organism>
<gene>
    <name evidence="9" type="ORF">FisN_11Hh245</name>
</gene>
<dbReference type="GO" id="GO:0005634">
    <property type="term" value="C:nucleus"/>
    <property type="evidence" value="ECO:0007669"/>
    <property type="project" value="UniProtKB-SubCell"/>
</dbReference>
<evidence type="ECO:0000313" key="9">
    <source>
        <dbReference type="EMBL" id="GAX14704.1"/>
    </source>
</evidence>
<comment type="subcellular location">
    <subcellularLocation>
        <location evidence="1">Nucleus</location>
    </subcellularLocation>
</comment>
<dbReference type="PANTHER" id="PTHR10015">
    <property type="entry name" value="HEAT SHOCK TRANSCRIPTION FACTOR"/>
    <property type="match status" value="1"/>
</dbReference>
<comment type="similarity">
    <text evidence="6">Belongs to the HSF family.</text>
</comment>
<dbReference type="Gene3D" id="3.30.1330.20">
    <property type="entry name" value="Tubulin/FtsZ, C-terminal domain"/>
    <property type="match status" value="1"/>
</dbReference>
<accession>A0A1Z5JL43</accession>
<dbReference type="InterPro" id="IPR011719">
    <property type="entry name" value="CHP02058"/>
</dbReference>
<dbReference type="InterPro" id="IPR000232">
    <property type="entry name" value="HSF_DNA-bd"/>
</dbReference>
<dbReference type="InParanoid" id="A0A1Z5JL43"/>
<dbReference type="SMART" id="SM00415">
    <property type="entry name" value="HSF"/>
    <property type="match status" value="2"/>
</dbReference>
<keyword evidence="4" id="KW-0342">GTP-binding</keyword>
<protein>
    <recommendedName>
        <fullName evidence="8">HSF-type DNA-binding domain-containing protein</fullName>
    </recommendedName>
</protein>
<feature type="domain" description="HSF-type DNA-binding" evidence="8">
    <location>
        <begin position="330"/>
        <end position="429"/>
    </location>
</feature>
<evidence type="ECO:0000256" key="2">
    <source>
        <dbReference type="ARBA" id="ARBA00022741"/>
    </source>
</evidence>
<dbReference type="Proteomes" id="UP000198406">
    <property type="component" value="Unassembled WGS sequence"/>
</dbReference>
<dbReference type="GO" id="GO:0005525">
    <property type="term" value="F:GTP binding"/>
    <property type="evidence" value="ECO:0007669"/>
    <property type="project" value="UniProtKB-KW"/>
</dbReference>
<evidence type="ECO:0000256" key="5">
    <source>
        <dbReference type="ARBA" id="ARBA00023242"/>
    </source>
</evidence>
<dbReference type="InterPro" id="IPR036388">
    <property type="entry name" value="WH-like_DNA-bd_sf"/>
</dbReference>
<dbReference type="EMBL" id="BDSP01000082">
    <property type="protein sequence ID" value="GAX14704.1"/>
    <property type="molecule type" value="Genomic_DNA"/>
</dbReference>
<dbReference type="PANTHER" id="PTHR10015:SF206">
    <property type="entry name" value="HSF-TYPE DNA-BINDING DOMAIN-CONTAINING PROTEIN"/>
    <property type="match status" value="1"/>
</dbReference>
<dbReference type="InterPro" id="IPR036390">
    <property type="entry name" value="WH_DNA-bd_sf"/>
</dbReference>
<name>A0A1Z5JL43_FISSO</name>